<name>A0ABM1M2T6_NICVS</name>
<evidence type="ECO:0000256" key="1">
    <source>
        <dbReference type="SAM" id="MobiDB-lite"/>
    </source>
</evidence>
<gene>
    <name evidence="3" type="primary">LOC108557026</name>
</gene>
<proteinExistence type="predicted"/>
<evidence type="ECO:0000313" key="2">
    <source>
        <dbReference type="Proteomes" id="UP000695000"/>
    </source>
</evidence>
<sequence>MSDVSVNAFEAHKNFIPIVFDKVIPGNHEKYVYHDDDDTSSDSDSNSDADSDSSEDSIEFLIFDDDDVIVVMQEDDDDEDYSEYGLPGTMGVDAFALYAIDREP</sequence>
<organism evidence="2 3">
    <name type="scientific">Nicrophorus vespilloides</name>
    <name type="common">Boreal carrion beetle</name>
    <dbReference type="NCBI Taxonomy" id="110193"/>
    <lineage>
        <taxon>Eukaryota</taxon>
        <taxon>Metazoa</taxon>
        <taxon>Ecdysozoa</taxon>
        <taxon>Arthropoda</taxon>
        <taxon>Hexapoda</taxon>
        <taxon>Insecta</taxon>
        <taxon>Pterygota</taxon>
        <taxon>Neoptera</taxon>
        <taxon>Endopterygota</taxon>
        <taxon>Coleoptera</taxon>
        <taxon>Polyphaga</taxon>
        <taxon>Staphyliniformia</taxon>
        <taxon>Silphidae</taxon>
        <taxon>Nicrophorinae</taxon>
        <taxon>Nicrophorus</taxon>
    </lineage>
</organism>
<feature type="compositionally biased region" description="Acidic residues" evidence="1">
    <location>
        <begin position="35"/>
        <end position="56"/>
    </location>
</feature>
<protein>
    <submittedName>
        <fullName evidence="3">Nucleosome-remodeling factor subunit BPTF-like</fullName>
    </submittedName>
</protein>
<feature type="region of interest" description="Disordered" evidence="1">
    <location>
        <begin position="31"/>
        <end position="56"/>
    </location>
</feature>
<keyword evidence="2" id="KW-1185">Reference proteome</keyword>
<accession>A0ABM1M2T6</accession>
<dbReference type="Proteomes" id="UP000695000">
    <property type="component" value="Unplaced"/>
</dbReference>
<dbReference type="RefSeq" id="XP_017768886.1">
    <property type="nucleotide sequence ID" value="XM_017913397.1"/>
</dbReference>
<evidence type="ECO:0000313" key="3">
    <source>
        <dbReference type="RefSeq" id="XP_017768886.1"/>
    </source>
</evidence>
<reference evidence="3" key="1">
    <citation type="submission" date="2025-08" db="UniProtKB">
        <authorList>
            <consortium name="RefSeq"/>
        </authorList>
    </citation>
    <scope>IDENTIFICATION</scope>
    <source>
        <tissue evidence="3">Whole Larva</tissue>
    </source>
</reference>
<dbReference type="GeneID" id="108557026"/>